<evidence type="ECO:0000313" key="1">
    <source>
        <dbReference type="EMBL" id="PPR88022.1"/>
    </source>
</evidence>
<dbReference type="EMBL" id="KZ668394">
    <property type="protein sequence ID" value="PPR88022.1"/>
    <property type="molecule type" value="Genomic_DNA"/>
</dbReference>
<sequence>MYGGSISYVDSESTIRRINIDLNIAPDINVVGDDGYNSSEPCDQEVDSDSDPYVDEVPNDIGDEDVNDNGNINASSIRNQIRRIVIHDNPGPHMSLIDPNAANIVEFLEYPEILLAHRLAVDFDPEE</sequence>
<evidence type="ECO:0000313" key="2">
    <source>
        <dbReference type="Proteomes" id="UP000239757"/>
    </source>
</evidence>
<name>A0A2P5WA93_GOSBA</name>
<dbReference type="Proteomes" id="UP000239757">
    <property type="component" value="Unassembled WGS sequence"/>
</dbReference>
<organism evidence="1 2">
    <name type="scientific">Gossypium barbadense</name>
    <name type="common">Sea Island cotton</name>
    <name type="synonym">Hibiscus barbadensis</name>
    <dbReference type="NCBI Taxonomy" id="3634"/>
    <lineage>
        <taxon>Eukaryota</taxon>
        <taxon>Viridiplantae</taxon>
        <taxon>Streptophyta</taxon>
        <taxon>Embryophyta</taxon>
        <taxon>Tracheophyta</taxon>
        <taxon>Spermatophyta</taxon>
        <taxon>Magnoliopsida</taxon>
        <taxon>eudicotyledons</taxon>
        <taxon>Gunneridae</taxon>
        <taxon>Pentapetalae</taxon>
        <taxon>rosids</taxon>
        <taxon>malvids</taxon>
        <taxon>Malvales</taxon>
        <taxon>Malvaceae</taxon>
        <taxon>Malvoideae</taxon>
        <taxon>Gossypium</taxon>
    </lineage>
</organism>
<dbReference type="AlphaFoldDB" id="A0A2P5WA93"/>
<reference evidence="1 2" key="1">
    <citation type="submission" date="2015-01" db="EMBL/GenBank/DDBJ databases">
        <title>Genome of allotetraploid Gossypium barbadense reveals genomic plasticity and fiber elongation in cotton evolution.</title>
        <authorList>
            <person name="Chen X."/>
            <person name="Liu X."/>
            <person name="Zhao B."/>
            <person name="Zheng H."/>
            <person name="Hu Y."/>
            <person name="Lu G."/>
            <person name="Yang C."/>
            <person name="Chen J."/>
            <person name="Shan C."/>
            <person name="Zhang L."/>
            <person name="Zhou Y."/>
            <person name="Wang L."/>
            <person name="Guo W."/>
            <person name="Bai Y."/>
            <person name="Ruan J."/>
            <person name="Shangguan X."/>
            <person name="Mao Y."/>
            <person name="Jiang J."/>
            <person name="Zhu Y."/>
            <person name="Lei J."/>
            <person name="Kang H."/>
            <person name="Chen S."/>
            <person name="He X."/>
            <person name="Wang R."/>
            <person name="Wang Y."/>
            <person name="Chen J."/>
            <person name="Wang L."/>
            <person name="Yu S."/>
            <person name="Wang B."/>
            <person name="Wei J."/>
            <person name="Song S."/>
            <person name="Lu X."/>
            <person name="Gao Z."/>
            <person name="Gu W."/>
            <person name="Deng X."/>
            <person name="Ma D."/>
            <person name="Wang S."/>
            <person name="Liang W."/>
            <person name="Fang L."/>
            <person name="Cai C."/>
            <person name="Zhu X."/>
            <person name="Zhou B."/>
            <person name="Zhang Y."/>
            <person name="Chen Z."/>
            <person name="Xu S."/>
            <person name="Zhu R."/>
            <person name="Wang S."/>
            <person name="Zhang T."/>
            <person name="Zhao G."/>
        </authorList>
    </citation>
    <scope>NUCLEOTIDE SEQUENCE [LARGE SCALE GENOMIC DNA]</scope>
    <source>
        <strain evidence="2">cv. Xinhai21</strain>
        <tissue evidence="1">Leaf</tissue>
    </source>
</reference>
<proteinExistence type="predicted"/>
<protein>
    <submittedName>
        <fullName evidence="1">Uncharacterized protein</fullName>
    </submittedName>
</protein>
<gene>
    <name evidence="1" type="ORF">GOBAR_AA32669</name>
</gene>
<accession>A0A2P5WA93</accession>